<comment type="caution">
    <text evidence="1">The sequence shown here is derived from an EMBL/GenBank/DDBJ whole genome shotgun (WGS) entry which is preliminary data.</text>
</comment>
<evidence type="ECO:0000313" key="2">
    <source>
        <dbReference type="Proteomes" id="UP001501725"/>
    </source>
</evidence>
<organism evidence="1 2">
    <name type="scientific">Flaviaesturariibacter amylovorans</name>
    <dbReference type="NCBI Taxonomy" id="1084520"/>
    <lineage>
        <taxon>Bacteria</taxon>
        <taxon>Pseudomonadati</taxon>
        <taxon>Bacteroidota</taxon>
        <taxon>Chitinophagia</taxon>
        <taxon>Chitinophagales</taxon>
        <taxon>Chitinophagaceae</taxon>
        <taxon>Flaviaestuariibacter</taxon>
    </lineage>
</organism>
<proteinExistence type="predicted"/>
<reference evidence="2" key="1">
    <citation type="journal article" date="2019" name="Int. J. Syst. Evol. Microbiol.">
        <title>The Global Catalogue of Microorganisms (GCM) 10K type strain sequencing project: providing services to taxonomists for standard genome sequencing and annotation.</title>
        <authorList>
            <consortium name="The Broad Institute Genomics Platform"/>
            <consortium name="The Broad Institute Genome Sequencing Center for Infectious Disease"/>
            <person name="Wu L."/>
            <person name="Ma J."/>
        </authorList>
    </citation>
    <scope>NUCLEOTIDE SEQUENCE [LARGE SCALE GENOMIC DNA]</scope>
    <source>
        <strain evidence="2">JCM 17919</strain>
    </source>
</reference>
<dbReference type="EMBL" id="BAABGY010000008">
    <property type="protein sequence ID" value="GAA4334430.1"/>
    <property type="molecule type" value="Genomic_DNA"/>
</dbReference>
<sequence length="74" mass="8874">MTRIAQWFELNAELVDLTRQFAEGVRQKVPARQLQHLNSRIRETLEHMRVLREEENLLMQGWKGKITKEEGKEE</sequence>
<protein>
    <submittedName>
        <fullName evidence="1">Uncharacterized protein</fullName>
    </submittedName>
</protein>
<gene>
    <name evidence="1" type="ORF">GCM10023184_28470</name>
</gene>
<accession>A0ABP8H579</accession>
<dbReference type="RefSeq" id="WP_345256423.1">
    <property type="nucleotide sequence ID" value="NZ_BAABGY010000008.1"/>
</dbReference>
<evidence type="ECO:0000313" key="1">
    <source>
        <dbReference type="EMBL" id="GAA4334430.1"/>
    </source>
</evidence>
<keyword evidence="2" id="KW-1185">Reference proteome</keyword>
<name>A0ABP8H579_9BACT</name>
<dbReference type="Proteomes" id="UP001501725">
    <property type="component" value="Unassembled WGS sequence"/>
</dbReference>